<proteinExistence type="predicted"/>
<sequence length="752" mass="84572">MFSRMTSDRMHPPTRNDLGPRLCRIKANLRPTAQMALDERPTDTSHDRCEWATAPRTPKNAERITMPPKSPGWSVRRIDGPTVSPPARCEVTLQNGDSAAHMPHNSVAGLALARTPQSPEPPQQSHRWSQAESTRWVGADTAPSPRTWCLVSAPRSTIGSATGASFDRGQKAQTESDQLEQLRTQLLHEERRRVRAESLVQELESRAVSVEPAKDPRRDLSYGSDVETVDLEDSWAGQADTGGLCELPVRRELGSSKSGGALENRSMEVEVRNHEETRACLCESERKVEEQASQLRQWSSEIRSRRSETEALGQRLRATEEQLKDQARQLASHAFEATAKDRELSELRQLRSSLEKTCSFLTSQIQGQAGEIEMKRAAVEGLEAHVAQMEQRAVLQATEMQQQASEMLLTRVNHGMLWSELNSSRERSTRQATDLERQAGELRSRNSKCNVLRNELRNVEEQILNMSCAAETQVQSMTNQIDLQVAELDAEIEASARDFAAMSSRLHDELQCEETDLGEDIPEAEPTLESVQQTRERCWIGGVEAQILSGSKLVVSREEITRLVSAKEIAEKASREARLEVEDCLQKVRNLDAMEAQVKQFQVTRRANERELEHLRGQNEELMLAMTQCHSHLEALRLENEGLRNTVMVYEAELGRVTERKKHPEQRGRKELDHKIKDDKRSRRGSLEIRSEQHLGSSSSLNGSVREPLAEALSFPNRGHEARTPKSASAASLNLTPKRTPRSAYRSLRSSA</sequence>
<organism evidence="3">
    <name type="scientific">Noctiluca scintillans</name>
    <name type="common">Sea sparkle</name>
    <name type="synonym">Red tide dinoflagellate</name>
    <dbReference type="NCBI Taxonomy" id="2966"/>
    <lineage>
        <taxon>Eukaryota</taxon>
        <taxon>Sar</taxon>
        <taxon>Alveolata</taxon>
        <taxon>Dinophyceae</taxon>
        <taxon>Noctilucales</taxon>
        <taxon>Noctilucaceae</taxon>
        <taxon>Noctiluca</taxon>
    </lineage>
</organism>
<feature type="region of interest" description="Disordered" evidence="2">
    <location>
        <begin position="659"/>
        <end position="752"/>
    </location>
</feature>
<keyword evidence="1" id="KW-0175">Coiled coil</keyword>
<feature type="coiled-coil region" evidence="1">
    <location>
        <begin position="172"/>
        <end position="206"/>
    </location>
</feature>
<feature type="coiled-coil region" evidence="1">
    <location>
        <begin position="425"/>
        <end position="469"/>
    </location>
</feature>
<reference evidence="3" key="1">
    <citation type="submission" date="2021-01" db="EMBL/GenBank/DDBJ databases">
        <authorList>
            <person name="Corre E."/>
            <person name="Pelletier E."/>
            <person name="Niang G."/>
            <person name="Scheremetjew M."/>
            <person name="Finn R."/>
            <person name="Kale V."/>
            <person name="Holt S."/>
            <person name="Cochrane G."/>
            <person name="Meng A."/>
            <person name="Brown T."/>
            <person name="Cohen L."/>
        </authorList>
    </citation>
    <scope>NUCLEOTIDE SEQUENCE</scope>
</reference>
<accession>A0A7S1FFZ4</accession>
<evidence type="ECO:0000256" key="2">
    <source>
        <dbReference type="SAM" id="MobiDB-lite"/>
    </source>
</evidence>
<feature type="region of interest" description="Disordered" evidence="2">
    <location>
        <begin position="1"/>
        <end position="20"/>
    </location>
</feature>
<feature type="coiled-coil region" evidence="1">
    <location>
        <begin position="591"/>
        <end position="653"/>
    </location>
</feature>
<feature type="region of interest" description="Disordered" evidence="2">
    <location>
        <begin position="114"/>
        <end position="133"/>
    </location>
</feature>
<feature type="compositionally biased region" description="Polar residues" evidence="2">
    <location>
        <begin position="694"/>
        <end position="703"/>
    </location>
</feature>
<feature type="compositionally biased region" description="Basic and acidic residues" evidence="2">
    <location>
        <begin position="1"/>
        <end position="11"/>
    </location>
</feature>
<gene>
    <name evidence="3" type="ORF">NSCI0253_LOCUS40520</name>
</gene>
<dbReference type="EMBL" id="HBFQ01057069">
    <property type="protein sequence ID" value="CAD8866165.1"/>
    <property type="molecule type" value="Transcribed_RNA"/>
</dbReference>
<evidence type="ECO:0000256" key="1">
    <source>
        <dbReference type="SAM" id="Coils"/>
    </source>
</evidence>
<feature type="compositionally biased region" description="Polar residues" evidence="2">
    <location>
        <begin position="726"/>
        <end position="737"/>
    </location>
</feature>
<feature type="compositionally biased region" description="Basic and acidic residues" evidence="2">
    <location>
        <begin position="665"/>
        <end position="693"/>
    </location>
</feature>
<feature type="region of interest" description="Disordered" evidence="2">
    <location>
        <begin position="60"/>
        <end position="85"/>
    </location>
</feature>
<protein>
    <submittedName>
        <fullName evidence="3">Uncharacterized protein</fullName>
    </submittedName>
</protein>
<name>A0A7S1FFZ4_NOCSC</name>
<feature type="compositionally biased region" description="Polar residues" evidence="2">
    <location>
        <begin position="123"/>
        <end position="133"/>
    </location>
</feature>
<dbReference type="AlphaFoldDB" id="A0A7S1FFZ4"/>
<evidence type="ECO:0000313" key="3">
    <source>
        <dbReference type="EMBL" id="CAD8866165.1"/>
    </source>
</evidence>